<comment type="similarity">
    <text evidence="2">Belongs to the D-isomer specific 2-hydroxyacid dehydrogenase family.</text>
</comment>
<dbReference type="PANTHER" id="PTHR10996:SF277">
    <property type="entry name" value="GLYOXYLATE REDUCTASE_HYDROXYPYRUVATE REDUCTASE"/>
    <property type="match status" value="1"/>
</dbReference>
<feature type="domain" description="D-isomer specific 2-hydroxyacid dehydrogenase catalytic" evidence="4">
    <location>
        <begin position="97"/>
        <end position="405"/>
    </location>
</feature>
<keyword evidence="7" id="KW-1185">Reference proteome</keyword>
<dbReference type="EMBL" id="RQTK01000058">
    <property type="protein sequence ID" value="RUS89338.1"/>
    <property type="molecule type" value="Genomic_DNA"/>
</dbReference>
<dbReference type="InterPro" id="IPR006140">
    <property type="entry name" value="D-isomer_DH_NAD-bd"/>
</dbReference>
<evidence type="ECO:0000313" key="6">
    <source>
        <dbReference type="EMBL" id="RUS89338.1"/>
    </source>
</evidence>
<evidence type="ECO:0000256" key="2">
    <source>
        <dbReference type="RuleBase" id="RU003719"/>
    </source>
</evidence>
<feature type="domain" description="D-isomer specific 2-hydroxyacid dehydrogenase NAD-binding" evidence="5">
    <location>
        <begin position="321"/>
        <end position="394"/>
    </location>
</feature>
<dbReference type="SUPFAM" id="SSF51735">
    <property type="entry name" value="NAD(P)-binding Rossmann-fold domains"/>
    <property type="match status" value="1"/>
</dbReference>
<dbReference type="SUPFAM" id="SSF52283">
    <property type="entry name" value="Formate/glycerate dehydrogenase catalytic domain-like"/>
    <property type="match status" value="1"/>
</dbReference>
<dbReference type="PANTHER" id="PTHR10996">
    <property type="entry name" value="2-HYDROXYACID DEHYDROGENASE-RELATED"/>
    <property type="match status" value="1"/>
</dbReference>
<evidence type="ECO:0000256" key="3">
    <source>
        <dbReference type="SAM" id="MobiDB-lite"/>
    </source>
</evidence>
<dbReference type="GO" id="GO:0051287">
    <property type="term" value="F:NAD binding"/>
    <property type="evidence" value="ECO:0007669"/>
    <property type="project" value="InterPro"/>
</dbReference>
<dbReference type="OrthoDB" id="298012at2759"/>
<evidence type="ECO:0000313" key="7">
    <source>
        <dbReference type="Proteomes" id="UP000271974"/>
    </source>
</evidence>
<keyword evidence="1 2" id="KW-0560">Oxidoreductase</keyword>
<organism evidence="6 7">
    <name type="scientific">Elysia chlorotica</name>
    <name type="common">Eastern emerald elysia</name>
    <name type="synonym">Sea slug</name>
    <dbReference type="NCBI Taxonomy" id="188477"/>
    <lineage>
        <taxon>Eukaryota</taxon>
        <taxon>Metazoa</taxon>
        <taxon>Spiralia</taxon>
        <taxon>Lophotrochozoa</taxon>
        <taxon>Mollusca</taxon>
        <taxon>Gastropoda</taxon>
        <taxon>Heterobranchia</taxon>
        <taxon>Euthyneura</taxon>
        <taxon>Panpulmonata</taxon>
        <taxon>Sacoglossa</taxon>
        <taxon>Placobranchoidea</taxon>
        <taxon>Plakobranchidae</taxon>
        <taxon>Elysia</taxon>
    </lineage>
</organism>
<comment type="caution">
    <text evidence="6">The sequence shown here is derived from an EMBL/GenBank/DDBJ whole genome shotgun (WGS) entry which is preliminary data.</text>
</comment>
<dbReference type="GO" id="GO:0005829">
    <property type="term" value="C:cytosol"/>
    <property type="evidence" value="ECO:0007669"/>
    <property type="project" value="TreeGrafter"/>
</dbReference>
<evidence type="ECO:0000256" key="1">
    <source>
        <dbReference type="ARBA" id="ARBA00023002"/>
    </source>
</evidence>
<sequence>KVTTRAVSKGNTRAVSKGNTRAVSKGNTRAVSKGNTRAVSKGNTRAVSKVPTSHSMEQASVCSVEPSSPPQSPRPAESSSRTPPLRRMSQASRRPVVYITRRIPQKGMEIVLAACDVRQWDAEEPVPRGELLQSVGGAHGILCMQGDWIDADVLDAAGPGLQVVATTASCTGHIDVAECQARGVTVLTCPNQPTENLADLTVALMSEERMAFQWNRGKSCNANSSTWRNIVKKRFGIYGLTGLGLSVAELLYSMGVSDVMLADRAWEGDATVEVPTGPGAPSHFKMVAVDELLGKSDVICVCDSDPVSETHQGKEVDNDVDESQAVFGKEAFEKMNPKAILVTSRSHQAAISYVDLYAALRDGKIRAAGINDCNQEPVPLKAPLHGLQNCVFLPQTQESVYDMRHKVSVLIAGNL</sequence>
<reference evidence="6 7" key="1">
    <citation type="submission" date="2019-01" db="EMBL/GenBank/DDBJ databases">
        <title>A draft genome assembly of the solar-powered sea slug Elysia chlorotica.</title>
        <authorList>
            <person name="Cai H."/>
            <person name="Li Q."/>
            <person name="Fang X."/>
            <person name="Li J."/>
            <person name="Curtis N.E."/>
            <person name="Altenburger A."/>
            <person name="Shibata T."/>
            <person name="Feng M."/>
            <person name="Maeda T."/>
            <person name="Schwartz J.A."/>
            <person name="Shigenobu S."/>
            <person name="Lundholm N."/>
            <person name="Nishiyama T."/>
            <person name="Yang H."/>
            <person name="Hasebe M."/>
            <person name="Li S."/>
            <person name="Pierce S.K."/>
            <person name="Wang J."/>
        </authorList>
    </citation>
    <scope>NUCLEOTIDE SEQUENCE [LARGE SCALE GENOMIC DNA]</scope>
    <source>
        <strain evidence="6">EC2010</strain>
        <tissue evidence="6">Whole organism of an adult</tissue>
    </source>
</reference>
<gene>
    <name evidence="6" type="ORF">EGW08_002858</name>
</gene>
<feature type="compositionally biased region" description="Polar residues" evidence="3">
    <location>
        <begin position="1"/>
        <end position="61"/>
    </location>
</feature>
<dbReference type="Proteomes" id="UP000271974">
    <property type="component" value="Unassembled WGS sequence"/>
</dbReference>
<feature type="region of interest" description="Disordered" evidence="3">
    <location>
        <begin position="1"/>
        <end position="93"/>
    </location>
</feature>
<dbReference type="Gene3D" id="3.40.50.720">
    <property type="entry name" value="NAD(P)-binding Rossmann-like Domain"/>
    <property type="match status" value="2"/>
</dbReference>
<dbReference type="InterPro" id="IPR006139">
    <property type="entry name" value="D-isomer_2_OHA_DH_cat_dom"/>
</dbReference>
<evidence type="ECO:0000259" key="4">
    <source>
        <dbReference type="Pfam" id="PF00389"/>
    </source>
</evidence>
<dbReference type="InterPro" id="IPR050223">
    <property type="entry name" value="D-isomer_2-hydroxyacid_DH"/>
</dbReference>
<name>A0A433U6M8_ELYCH</name>
<dbReference type="GO" id="GO:0008465">
    <property type="term" value="F:hydroxypyruvate reductase (NADH) activity"/>
    <property type="evidence" value="ECO:0007669"/>
    <property type="project" value="TreeGrafter"/>
</dbReference>
<protein>
    <recommendedName>
        <fullName evidence="8">D-isomer specific 2-hydroxyacid dehydrogenase NAD-binding domain-containing protein</fullName>
    </recommendedName>
</protein>
<dbReference type="InterPro" id="IPR036291">
    <property type="entry name" value="NAD(P)-bd_dom_sf"/>
</dbReference>
<feature type="non-terminal residue" evidence="6">
    <location>
        <position position="1"/>
    </location>
</feature>
<evidence type="ECO:0008006" key="8">
    <source>
        <dbReference type="Google" id="ProtNLM"/>
    </source>
</evidence>
<accession>A0A433U6M8</accession>
<evidence type="ECO:0000259" key="5">
    <source>
        <dbReference type="Pfam" id="PF02826"/>
    </source>
</evidence>
<dbReference type="Pfam" id="PF02826">
    <property type="entry name" value="2-Hacid_dh_C"/>
    <property type="match status" value="1"/>
</dbReference>
<dbReference type="Pfam" id="PF00389">
    <property type="entry name" value="2-Hacid_dh"/>
    <property type="match status" value="1"/>
</dbReference>
<proteinExistence type="inferred from homology"/>
<feature type="non-terminal residue" evidence="6">
    <location>
        <position position="415"/>
    </location>
</feature>
<dbReference type="STRING" id="188477.A0A433U6M8"/>
<dbReference type="GO" id="GO:0030267">
    <property type="term" value="F:glyoxylate reductase (NADPH) activity"/>
    <property type="evidence" value="ECO:0007669"/>
    <property type="project" value="TreeGrafter"/>
</dbReference>
<dbReference type="AlphaFoldDB" id="A0A433U6M8"/>